<dbReference type="RefSeq" id="WP_158864289.1">
    <property type="nucleotide sequence ID" value="NZ_CP046401.1"/>
</dbReference>
<dbReference type="KEGG" id="mcos:GM418_06380"/>
<evidence type="ECO:0000313" key="1">
    <source>
        <dbReference type="EMBL" id="QGY43298.1"/>
    </source>
</evidence>
<name>A0A6I6JQG9_9BACT</name>
<organism evidence="1 2">
    <name type="scientific">Maribellus comscasis</name>
    <dbReference type="NCBI Taxonomy" id="2681766"/>
    <lineage>
        <taxon>Bacteria</taxon>
        <taxon>Pseudomonadati</taxon>
        <taxon>Bacteroidota</taxon>
        <taxon>Bacteroidia</taxon>
        <taxon>Marinilabiliales</taxon>
        <taxon>Prolixibacteraceae</taxon>
        <taxon>Maribellus</taxon>
    </lineage>
</organism>
<accession>A0A6I6JQG9</accession>
<reference evidence="1 2" key="1">
    <citation type="submission" date="2019-11" db="EMBL/GenBank/DDBJ databases">
        <authorList>
            <person name="Zheng R.K."/>
            <person name="Sun C.M."/>
        </authorList>
    </citation>
    <scope>NUCLEOTIDE SEQUENCE [LARGE SCALE GENOMIC DNA]</scope>
    <source>
        <strain evidence="1 2">WC007</strain>
    </source>
</reference>
<keyword evidence="2" id="KW-1185">Reference proteome</keyword>
<sequence>MLKIEMFLFTILLLAWNISFSQSSKISFETIKTFETKEAHQGIAVDANYFYTINSRGIGKYDKNSGEFISEWTEDSNQIIHFDGGVVINEKLYIAHSNYPGIPMTSSIEIFNKNTLIHIETHSFGIRYGSCTWADFYDNFWWVCFAHYDKFESETNTNSSWTTLVKFDKSWKEKESWIFPENILSEFKPMSCSGGSWGPDGNLYVTGHDSAKVFVLKIPEMGSTLKYVKTIKLEIFGQGIAWDRSDRNHIYGIIRKNNRVVKSKINFK</sequence>
<dbReference type="EMBL" id="CP046401">
    <property type="protein sequence ID" value="QGY43298.1"/>
    <property type="molecule type" value="Genomic_DNA"/>
</dbReference>
<dbReference type="SUPFAM" id="SSF75011">
    <property type="entry name" value="3-carboxy-cis,cis-mucoante lactonizing enzyme"/>
    <property type="match status" value="1"/>
</dbReference>
<proteinExistence type="predicted"/>
<protein>
    <recommendedName>
        <fullName evidence="3">Cycloisomerase</fullName>
    </recommendedName>
</protein>
<evidence type="ECO:0000313" key="2">
    <source>
        <dbReference type="Proteomes" id="UP000428260"/>
    </source>
</evidence>
<dbReference type="Proteomes" id="UP000428260">
    <property type="component" value="Chromosome"/>
</dbReference>
<gene>
    <name evidence="1" type="ORF">GM418_06380</name>
</gene>
<evidence type="ECO:0008006" key="3">
    <source>
        <dbReference type="Google" id="ProtNLM"/>
    </source>
</evidence>
<dbReference type="AlphaFoldDB" id="A0A6I6JQG9"/>